<feature type="compositionally biased region" description="Basic residues" evidence="1">
    <location>
        <begin position="8"/>
        <end position="21"/>
    </location>
</feature>
<dbReference type="RefSeq" id="WP_331734001.1">
    <property type="nucleotide sequence ID" value="NZ_CP108284.1"/>
</dbReference>
<feature type="domain" description="HTH-like" evidence="2">
    <location>
        <begin position="29"/>
        <end position="79"/>
    </location>
</feature>
<organism evidence="3 4">
    <name type="scientific">Streptomyces atratus</name>
    <dbReference type="NCBI Taxonomy" id="1893"/>
    <lineage>
        <taxon>Bacteria</taxon>
        <taxon>Bacillati</taxon>
        <taxon>Actinomycetota</taxon>
        <taxon>Actinomycetes</taxon>
        <taxon>Kitasatosporales</taxon>
        <taxon>Streptomycetaceae</taxon>
        <taxon>Streptomyces</taxon>
    </lineage>
</organism>
<evidence type="ECO:0000256" key="1">
    <source>
        <dbReference type="SAM" id="MobiDB-lite"/>
    </source>
</evidence>
<sequence>MNAPHLTARVRTRRRRPKSARCMRGERTIGHIHCIHAASGKTYGARRTHPQLRRKDLAAARRAIERLMREDGLEGVVPRTAAPHHHS</sequence>
<gene>
    <name evidence="3" type="ORF">SAMN02787144_10629</name>
</gene>
<dbReference type="InterPro" id="IPR025948">
    <property type="entry name" value="HTH-like_dom"/>
</dbReference>
<feature type="region of interest" description="Disordered" evidence="1">
    <location>
        <begin position="1"/>
        <end position="22"/>
    </location>
</feature>
<protein>
    <submittedName>
        <fullName evidence="3">HTH-like domain-containing protein</fullName>
    </submittedName>
</protein>
<proteinExistence type="predicted"/>
<evidence type="ECO:0000259" key="2">
    <source>
        <dbReference type="Pfam" id="PF13276"/>
    </source>
</evidence>
<reference evidence="3 4" key="1">
    <citation type="submission" date="2016-11" db="EMBL/GenBank/DDBJ databases">
        <authorList>
            <person name="Jaros S."/>
            <person name="Januszkiewicz K."/>
            <person name="Wedrychowicz H."/>
        </authorList>
    </citation>
    <scope>NUCLEOTIDE SEQUENCE [LARGE SCALE GENOMIC DNA]</scope>
    <source>
        <strain evidence="3 4">OK807</strain>
    </source>
</reference>
<dbReference type="AlphaFoldDB" id="A0A1K2FDA3"/>
<evidence type="ECO:0000313" key="3">
    <source>
        <dbReference type="EMBL" id="SFY45152.1"/>
    </source>
</evidence>
<dbReference type="Proteomes" id="UP000181909">
    <property type="component" value="Unassembled WGS sequence"/>
</dbReference>
<accession>A0A1K2FDA3</accession>
<dbReference type="Pfam" id="PF13276">
    <property type="entry name" value="HTH_21"/>
    <property type="match status" value="1"/>
</dbReference>
<name>A0A1K2FDA3_STRAR</name>
<dbReference type="STRING" id="1893.SAMN02787144_10629"/>
<dbReference type="EMBL" id="FPJO01000062">
    <property type="protein sequence ID" value="SFY45152.1"/>
    <property type="molecule type" value="Genomic_DNA"/>
</dbReference>
<evidence type="ECO:0000313" key="4">
    <source>
        <dbReference type="Proteomes" id="UP000181909"/>
    </source>
</evidence>